<dbReference type="GO" id="GO:0042910">
    <property type="term" value="F:xenobiotic transmembrane transporter activity"/>
    <property type="evidence" value="ECO:0007669"/>
    <property type="project" value="TreeGrafter"/>
</dbReference>
<evidence type="ECO:0000256" key="4">
    <source>
        <dbReference type="ARBA" id="ARBA00022519"/>
    </source>
</evidence>
<dbReference type="Gene3D" id="1.20.1640.10">
    <property type="entry name" value="Multidrug efflux transporter AcrB transmembrane domain"/>
    <property type="match status" value="2"/>
</dbReference>
<dbReference type="InterPro" id="IPR027463">
    <property type="entry name" value="AcrB_DN_DC_subdom"/>
</dbReference>
<keyword evidence="7 8" id="KW-0472">Membrane</keyword>
<evidence type="ECO:0000256" key="2">
    <source>
        <dbReference type="ARBA" id="ARBA00022448"/>
    </source>
</evidence>
<dbReference type="Pfam" id="PF00873">
    <property type="entry name" value="ACR_tran"/>
    <property type="match status" value="1"/>
</dbReference>
<dbReference type="GO" id="GO:0005886">
    <property type="term" value="C:plasma membrane"/>
    <property type="evidence" value="ECO:0007669"/>
    <property type="project" value="UniProtKB-SubCell"/>
</dbReference>
<dbReference type="RefSeq" id="WP_278430749.1">
    <property type="nucleotide sequence ID" value="NZ_DPSM01000013.1"/>
</dbReference>
<dbReference type="FunFam" id="1.20.1640.10:FF:000001">
    <property type="entry name" value="Efflux pump membrane transporter"/>
    <property type="match status" value="1"/>
</dbReference>
<dbReference type="NCBIfam" id="NF033617">
    <property type="entry name" value="RND_permease_2"/>
    <property type="match status" value="1"/>
</dbReference>
<dbReference type="InterPro" id="IPR001036">
    <property type="entry name" value="Acrflvin-R"/>
</dbReference>
<dbReference type="Gene3D" id="3.30.2090.10">
    <property type="entry name" value="Multidrug efflux transporter AcrB TolC docking domain, DN and DC subdomains"/>
    <property type="match status" value="2"/>
</dbReference>
<protein>
    <recommendedName>
        <fullName evidence="8">Multidrug resistance protein MdtB</fullName>
    </recommendedName>
    <alternativeName>
        <fullName evidence="8">Multidrug transporter MdtB</fullName>
    </alternativeName>
</protein>
<feature type="transmembrane region" description="Helical" evidence="8">
    <location>
        <begin position="472"/>
        <end position="496"/>
    </location>
</feature>
<accession>A0A9C7V6V6</accession>
<feature type="transmembrane region" description="Helical" evidence="8">
    <location>
        <begin position="537"/>
        <end position="557"/>
    </location>
</feature>
<dbReference type="Gene3D" id="3.30.70.1430">
    <property type="entry name" value="Multidrug efflux transporter AcrB pore domain"/>
    <property type="match status" value="2"/>
</dbReference>
<dbReference type="SUPFAM" id="SSF82693">
    <property type="entry name" value="Multidrug efflux transporter AcrB pore domain, PN1, PN2, PC1 and PC2 subdomains"/>
    <property type="match status" value="3"/>
</dbReference>
<organism evidence="9 10">
    <name type="scientific">Serratia grimesii</name>
    <dbReference type="NCBI Taxonomy" id="82995"/>
    <lineage>
        <taxon>Bacteria</taxon>
        <taxon>Pseudomonadati</taxon>
        <taxon>Pseudomonadota</taxon>
        <taxon>Gammaproteobacteria</taxon>
        <taxon>Enterobacterales</taxon>
        <taxon>Yersiniaceae</taxon>
        <taxon>Serratia</taxon>
    </lineage>
</organism>
<evidence type="ECO:0000256" key="1">
    <source>
        <dbReference type="ARBA" id="ARBA00004429"/>
    </source>
</evidence>
<reference evidence="9 10" key="1">
    <citation type="journal article" date="2018" name="Nat. Biotechnol.">
        <title>A standardized bacterial taxonomy based on genome phylogeny substantially revises the tree of life.</title>
        <authorList>
            <person name="Parks D.H."/>
            <person name="Chuvochina M."/>
            <person name="Waite D.W."/>
            <person name="Rinke C."/>
            <person name="Skarshewski A."/>
            <person name="Chaumeil P.A."/>
            <person name="Hugenholtz P."/>
        </authorList>
    </citation>
    <scope>NUCLEOTIDE SEQUENCE [LARGE SCALE GENOMIC DNA]</scope>
    <source>
        <strain evidence="9">UBA11264</strain>
    </source>
</reference>
<comment type="caution">
    <text evidence="9">The sequence shown here is derived from an EMBL/GenBank/DDBJ whole genome shotgun (WGS) entry which is preliminary data.</text>
</comment>
<proteinExistence type="inferred from homology"/>
<feature type="transmembrane region" description="Helical" evidence="8">
    <location>
        <begin position="396"/>
        <end position="419"/>
    </location>
</feature>
<dbReference type="SUPFAM" id="SSF82714">
    <property type="entry name" value="Multidrug efflux transporter AcrB TolC docking domain, DN and DC subdomains"/>
    <property type="match status" value="2"/>
</dbReference>
<feature type="transmembrane region" description="Helical" evidence="8">
    <location>
        <begin position="965"/>
        <end position="983"/>
    </location>
</feature>
<dbReference type="AlphaFoldDB" id="A0A9C7V6V6"/>
<dbReference type="PRINTS" id="PR00702">
    <property type="entry name" value="ACRIFLAVINRP"/>
</dbReference>
<dbReference type="NCBIfam" id="NF007798">
    <property type="entry name" value="PRK10503.1"/>
    <property type="match status" value="1"/>
</dbReference>
<feature type="transmembrane region" description="Helical" evidence="8">
    <location>
        <begin position="995"/>
        <end position="1022"/>
    </location>
</feature>
<dbReference type="HAMAP" id="MF_01423">
    <property type="entry name" value="MdtB"/>
    <property type="match status" value="1"/>
</dbReference>
<feature type="transmembrane region" description="Helical" evidence="8">
    <location>
        <begin position="21"/>
        <end position="41"/>
    </location>
</feature>
<sequence length="1039" mass="112159">MQVMTPNPGGGPSRLFILRPVATTLLMVAILLAGIIGYRSLPVSALPEVDYPTIQVVTLYPGASPDVVTSAITAPLERQFGQMSGLKQMLSQNSGGASVITLQFQLALSLDVAEQEVQAAINSATNLLPTDLPYPPIYSKVNPADPPILTLAVTSTAMPMTQVEDMVETRVAQKISQVTGVGLVTLSGGQRPAVRVKLNAPAMAANGLDSETVRTAITGANVNSAKGSLDGPARSVTLSANDQMKSADEYRQLIVAYKNGAPIRLQDIATVEQGAENTRLAAWANKQPAIVLNIQRQPGVNVITTADSIREMLPTLIKSLPKSVDVKVLTDRTTTIRASVSDVQFELLLAVALVVMVIYIFLRNVPATIIPSVAVPLSLIGTFAVMYFLGFSINNLTLMALTIATGFVVDDAIVVIENISRYIEKGEKPLDAALKGAGEIGFTIISLTFSLVAVLIPLLFMGDIVGRLFREFAVTLAVAILISAFISLTLTPMMCARMLSHESLRKQNRFSAASERFFERVIAGYGVWLKKVLDHQWLTLGVALSTMALTVLLYLFIPKGFFPIQDNGLIQGTLEAPQSVSFSKMAELQQQVAAQLLQDPAVESLTSFIGVDGTNAALNSGRLQINLKPLSERSGSLQEIINRMQQQTAKLPGLNLYLQPVQDLTIDTQVSRTQYQFTLQAMSLEQLSQWVPQLVDELRQTPALQDVSSDWQDQGLEAYINVDRDSASRLGVQMSDVDSALYNAFGQRLISTIYTQANQYRVVLVHDVQATPGLAALNDIRLTSSNGTIVPLNTIAKIEQRNGPLSINHLDQFPATTVSFNVADGYSLEQAVNAITQVEKNLNMPKDITTKFQGATLAFQAALGNTLWLILAAVVAMYIVLGVLYESFIHPVTILSTLPTAGVGALLALIMAGSELDVIAIIGIILLIGIVKKNAIMMIDFALAAEREQGMTPYDAIYQACLLRFRPILMTTLAALLGALPLMLSTGVGAELRRPLGICMVGGLIMSQVLTLFTTPVIYLLFDKLARNTHAQEESQETP</sequence>
<evidence type="ECO:0000256" key="7">
    <source>
        <dbReference type="ARBA" id="ARBA00023136"/>
    </source>
</evidence>
<dbReference type="InterPro" id="IPR022831">
    <property type="entry name" value="Multidrug-R_MdtB"/>
</dbReference>
<dbReference type="Proteomes" id="UP000262210">
    <property type="component" value="Unassembled WGS sequence"/>
</dbReference>
<keyword evidence="3 8" id="KW-1003">Cell membrane</keyword>
<keyword evidence="6 8" id="KW-1133">Transmembrane helix</keyword>
<feature type="transmembrane region" description="Helical" evidence="8">
    <location>
        <begin position="867"/>
        <end position="885"/>
    </location>
</feature>
<evidence type="ECO:0000256" key="6">
    <source>
        <dbReference type="ARBA" id="ARBA00022989"/>
    </source>
</evidence>
<dbReference type="PANTHER" id="PTHR32063:SF21">
    <property type="entry name" value="MULTIDRUG RESISTANCE PROTEIN MDTB"/>
    <property type="match status" value="1"/>
</dbReference>
<keyword evidence="4 8" id="KW-0997">Cell inner membrane</keyword>
<evidence type="ECO:0000313" key="9">
    <source>
        <dbReference type="EMBL" id="HCJ99759.1"/>
    </source>
</evidence>
<dbReference type="Gene3D" id="3.30.70.1320">
    <property type="entry name" value="Multidrug efflux transporter AcrB pore domain like"/>
    <property type="match status" value="1"/>
</dbReference>
<keyword evidence="2 8" id="KW-0813">Transport</keyword>
<dbReference type="Gene3D" id="3.30.70.1440">
    <property type="entry name" value="Multidrug efflux transporter AcrB pore domain"/>
    <property type="match status" value="1"/>
</dbReference>
<dbReference type="SUPFAM" id="SSF82866">
    <property type="entry name" value="Multidrug efflux transporter AcrB transmembrane domain"/>
    <property type="match status" value="2"/>
</dbReference>
<feature type="transmembrane region" description="Helical" evidence="8">
    <location>
        <begin position="440"/>
        <end position="460"/>
    </location>
</feature>
<comment type="similarity">
    <text evidence="8">Belongs to the resistance-nodulation-cell division (RND) (TC 2.A.6) family. MdtB subfamily.</text>
</comment>
<evidence type="ECO:0000256" key="8">
    <source>
        <dbReference type="HAMAP-Rule" id="MF_01423"/>
    </source>
</evidence>
<evidence type="ECO:0000256" key="5">
    <source>
        <dbReference type="ARBA" id="ARBA00022692"/>
    </source>
</evidence>
<feature type="transmembrane region" description="Helical" evidence="8">
    <location>
        <begin position="369"/>
        <end position="390"/>
    </location>
</feature>
<gene>
    <name evidence="8" type="primary">mdtB</name>
    <name evidence="9" type="ORF">DHV72_06975</name>
</gene>
<feature type="transmembrane region" description="Helical" evidence="8">
    <location>
        <begin position="343"/>
        <end position="362"/>
    </location>
</feature>
<name>A0A9C7V6V6_9GAMM</name>
<evidence type="ECO:0000256" key="3">
    <source>
        <dbReference type="ARBA" id="ARBA00022475"/>
    </source>
</evidence>
<evidence type="ECO:0000313" key="10">
    <source>
        <dbReference type="Proteomes" id="UP000262210"/>
    </source>
</evidence>
<dbReference type="PANTHER" id="PTHR32063">
    <property type="match status" value="1"/>
</dbReference>
<comment type="subunit">
    <text evidence="8">Part of a tripartite efflux system composed of MdtA, MdtB and MdtC. MdtB forms a heteromultimer with MdtC.</text>
</comment>
<dbReference type="EMBL" id="DPSM01000013">
    <property type="protein sequence ID" value="HCJ99759.1"/>
    <property type="molecule type" value="Genomic_DNA"/>
</dbReference>
<dbReference type="FunFam" id="3.30.70.1430:FF:000001">
    <property type="entry name" value="Efflux pump membrane transporter"/>
    <property type="match status" value="1"/>
</dbReference>
<keyword evidence="5 8" id="KW-0812">Transmembrane</keyword>
<comment type="subcellular location">
    <subcellularLocation>
        <location evidence="1 8">Cell inner membrane</location>
        <topology evidence="1 8">Multi-pass membrane protein</topology>
    </subcellularLocation>
</comment>
<feature type="transmembrane region" description="Helical" evidence="8">
    <location>
        <begin position="918"/>
        <end position="944"/>
    </location>
</feature>